<protein>
    <submittedName>
        <fullName evidence="1">Uncharacterized protein</fullName>
    </submittedName>
</protein>
<name>A0ABQ3KSU3_9PSEU</name>
<accession>A0ABQ3KSU3</accession>
<dbReference type="Proteomes" id="UP000649955">
    <property type="component" value="Unassembled WGS sequence"/>
</dbReference>
<sequence length="66" mass="6435">MSDIGVAAASELGVELERLALIPDPGAEIAAVLSALVDGIDLVVLGQAVGPWDAAAAGAPTGWEGP</sequence>
<dbReference type="RefSeq" id="WP_229903125.1">
    <property type="nucleotide sequence ID" value="NZ_BNAW01000054.1"/>
</dbReference>
<evidence type="ECO:0000313" key="1">
    <source>
        <dbReference type="EMBL" id="GHG42753.1"/>
    </source>
</evidence>
<dbReference type="EMBL" id="BNAW01000054">
    <property type="protein sequence ID" value="GHG42753.1"/>
    <property type="molecule type" value="Genomic_DNA"/>
</dbReference>
<reference evidence="2" key="1">
    <citation type="journal article" date="2019" name="Int. J. Syst. Evol. Microbiol.">
        <title>The Global Catalogue of Microorganisms (GCM) 10K type strain sequencing project: providing services to taxonomists for standard genome sequencing and annotation.</title>
        <authorList>
            <consortium name="The Broad Institute Genomics Platform"/>
            <consortium name="The Broad Institute Genome Sequencing Center for Infectious Disease"/>
            <person name="Wu L."/>
            <person name="Ma J."/>
        </authorList>
    </citation>
    <scope>NUCLEOTIDE SEQUENCE [LARGE SCALE GENOMIC DNA]</scope>
    <source>
        <strain evidence="2">CGMCC 4.7680</strain>
    </source>
</reference>
<organism evidence="1 2">
    <name type="scientific">Amycolatopsis bullii</name>
    <dbReference type="NCBI Taxonomy" id="941987"/>
    <lineage>
        <taxon>Bacteria</taxon>
        <taxon>Bacillati</taxon>
        <taxon>Actinomycetota</taxon>
        <taxon>Actinomycetes</taxon>
        <taxon>Pseudonocardiales</taxon>
        <taxon>Pseudonocardiaceae</taxon>
        <taxon>Amycolatopsis</taxon>
    </lineage>
</organism>
<keyword evidence="2" id="KW-1185">Reference proteome</keyword>
<evidence type="ECO:0000313" key="2">
    <source>
        <dbReference type="Proteomes" id="UP000649955"/>
    </source>
</evidence>
<gene>
    <name evidence="1" type="ORF">GCM10017567_75830</name>
</gene>
<proteinExistence type="predicted"/>
<comment type="caution">
    <text evidence="1">The sequence shown here is derived from an EMBL/GenBank/DDBJ whole genome shotgun (WGS) entry which is preliminary data.</text>
</comment>